<evidence type="ECO:0000313" key="1">
    <source>
        <dbReference type="EMBL" id="RSM78189.1"/>
    </source>
</evidence>
<organism evidence="1 2">
    <name type="scientific">Kibdelosporangium aridum</name>
    <dbReference type="NCBI Taxonomy" id="2030"/>
    <lineage>
        <taxon>Bacteria</taxon>
        <taxon>Bacillati</taxon>
        <taxon>Actinomycetota</taxon>
        <taxon>Actinomycetes</taxon>
        <taxon>Pseudonocardiales</taxon>
        <taxon>Pseudonocardiaceae</taxon>
        <taxon>Kibdelosporangium</taxon>
    </lineage>
</organism>
<dbReference type="EMBL" id="QHKI01000037">
    <property type="protein sequence ID" value="RSM78189.1"/>
    <property type="molecule type" value="Genomic_DNA"/>
</dbReference>
<reference evidence="1 2" key="1">
    <citation type="submission" date="2018-05" db="EMBL/GenBank/DDBJ databases">
        <title>Evolution of GPA BGCs.</title>
        <authorList>
            <person name="Waglechner N."/>
            <person name="Wright G.D."/>
        </authorList>
    </citation>
    <scope>NUCLEOTIDE SEQUENCE [LARGE SCALE GENOMIC DNA]</scope>
    <source>
        <strain evidence="1 2">A82846</strain>
    </source>
</reference>
<protein>
    <submittedName>
        <fullName evidence="1">Uncharacterized protein</fullName>
    </submittedName>
</protein>
<dbReference type="AlphaFoldDB" id="A0A428Z110"/>
<comment type="caution">
    <text evidence="1">The sequence shown here is derived from an EMBL/GenBank/DDBJ whole genome shotgun (WGS) entry which is preliminary data.</text>
</comment>
<proteinExistence type="predicted"/>
<dbReference type="OrthoDB" id="3699505at2"/>
<gene>
    <name evidence="1" type="ORF">DMH04_34090</name>
</gene>
<accession>A0A428Z110</accession>
<sequence length="216" mass="23464">MGKVAMLTDEQAKRIREACDSMSPGRVAALALAAVHRILPVYQVYSEVHPALRGHVPTHDAIIAAWRFLRRQPGATAELAARRISAAKTAANRDLARVEAGDVDLPESLVSATILAVMSAFDAFVGESRTAAYDAVLAALDVDVIWAEGVGDMDPTSEGIVQWANMVAQYRMQSQDIDDLSVRSESEEIEALDTVYFRAESEGLAYLTRMSELLGQ</sequence>
<name>A0A428Z110_KIBAR</name>
<evidence type="ECO:0000313" key="2">
    <source>
        <dbReference type="Proteomes" id="UP000287547"/>
    </source>
</evidence>
<dbReference type="Proteomes" id="UP000287547">
    <property type="component" value="Unassembled WGS sequence"/>
</dbReference>
<dbReference type="RefSeq" id="WP_037268432.1">
    <property type="nucleotide sequence ID" value="NZ_QHKI01000037.1"/>
</dbReference>